<dbReference type="InterPro" id="IPR036388">
    <property type="entry name" value="WH-like_DNA-bd_sf"/>
</dbReference>
<dbReference type="PRINTS" id="PR00778">
    <property type="entry name" value="HTHARSR"/>
</dbReference>
<sequence length="89" mass="10568">MNMRRWELVFKALSNINRLKIIRMLKGNKRMNVSEISDALKISFMATSRHLIILRNFEVLQSEGVKNHVVYFINPKLPNDFKKIFKAVY</sequence>
<keyword evidence="1" id="KW-0805">Transcription regulation</keyword>
<evidence type="ECO:0000256" key="2">
    <source>
        <dbReference type="ARBA" id="ARBA00023125"/>
    </source>
</evidence>
<dbReference type="Gene3D" id="1.10.10.10">
    <property type="entry name" value="Winged helix-like DNA-binding domain superfamily/Winged helix DNA-binding domain"/>
    <property type="match status" value="1"/>
</dbReference>
<evidence type="ECO:0000313" key="5">
    <source>
        <dbReference type="EMBL" id="PIP86447.1"/>
    </source>
</evidence>
<gene>
    <name evidence="5" type="ORF">COW82_02015</name>
</gene>
<name>A0A2H0DW93_9BACT</name>
<evidence type="ECO:0000259" key="4">
    <source>
        <dbReference type="PROSITE" id="PS50987"/>
    </source>
</evidence>
<feature type="domain" description="HTH arsR-type" evidence="4">
    <location>
        <begin position="1"/>
        <end position="89"/>
    </location>
</feature>
<dbReference type="GO" id="GO:0003700">
    <property type="term" value="F:DNA-binding transcription factor activity"/>
    <property type="evidence" value="ECO:0007669"/>
    <property type="project" value="InterPro"/>
</dbReference>
<dbReference type="EMBL" id="PCTS01000028">
    <property type="protein sequence ID" value="PIP86447.1"/>
    <property type="molecule type" value="Genomic_DNA"/>
</dbReference>
<dbReference type="SUPFAM" id="SSF46785">
    <property type="entry name" value="Winged helix' DNA-binding domain"/>
    <property type="match status" value="1"/>
</dbReference>
<evidence type="ECO:0000256" key="1">
    <source>
        <dbReference type="ARBA" id="ARBA00023015"/>
    </source>
</evidence>
<dbReference type="Pfam" id="PF01022">
    <property type="entry name" value="HTH_5"/>
    <property type="match status" value="1"/>
</dbReference>
<comment type="caution">
    <text evidence="5">The sequence shown here is derived from an EMBL/GenBank/DDBJ whole genome shotgun (WGS) entry which is preliminary data.</text>
</comment>
<accession>A0A2H0DW93</accession>
<dbReference type="PANTHER" id="PTHR33154">
    <property type="entry name" value="TRANSCRIPTIONAL REGULATOR, ARSR FAMILY"/>
    <property type="match status" value="1"/>
</dbReference>
<dbReference type="InterPro" id="IPR036390">
    <property type="entry name" value="WH_DNA-bd_sf"/>
</dbReference>
<dbReference type="NCBIfam" id="NF033788">
    <property type="entry name" value="HTH_metalloreg"/>
    <property type="match status" value="1"/>
</dbReference>
<dbReference type="InterPro" id="IPR051081">
    <property type="entry name" value="HTH_MetalResp_TranReg"/>
</dbReference>
<dbReference type="InterPro" id="IPR001845">
    <property type="entry name" value="HTH_ArsR_DNA-bd_dom"/>
</dbReference>
<dbReference type="PANTHER" id="PTHR33154:SF33">
    <property type="entry name" value="TRANSCRIPTIONAL REPRESSOR SDPR"/>
    <property type="match status" value="1"/>
</dbReference>
<dbReference type="SMART" id="SM00418">
    <property type="entry name" value="HTH_ARSR"/>
    <property type="match status" value="1"/>
</dbReference>
<dbReference type="AlphaFoldDB" id="A0A2H0DW93"/>
<dbReference type="GO" id="GO:0003677">
    <property type="term" value="F:DNA binding"/>
    <property type="evidence" value="ECO:0007669"/>
    <property type="project" value="UniProtKB-KW"/>
</dbReference>
<dbReference type="InterPro" id="IPR011991">
    <property type="entry name" value="ArsR-like_HTH"/>
</dbReference>
<evidence type="ECO:0000256" key="3">
    <source>
        <dbReference type="ARBA" id="ARBA00023163"/>
    </source>
</evidence>
<keyword evidence="3" id="KW-0804">Transcription</keyword>
<reference evidence="5 6" key="1">
    <citation type="submission" date="2017-09" db="EMBL/GenBank/DDBJ databases">
        <title>Depth-based differentiation of microbial function through sediment-hosted aquifers and enrichment of novel symbionts in the deep terrestrial subsurface.</title>
        <authorList>
            <person name="Probst A.J."/>
            <person name="Ladd B."/>
            <person name="Jarett J.K."/>
            <person name="Geller-Mcgrath D.E."/>
            <person name="Sieber C.M."/>
            <person name="Emerson J.B."/>
            <person name="Anantharaman K."/>
            <person name="Thomas B.C."/>
            <person name="Malmstrom R."/>
            <person name="Stieglmeier M."/>
            <person name="Klingl A."/>
            <person name="Woyke T."/>
            <person name="Ryan C.M."/>
            <person name="Banfield J.F."/>
        </authorList>
    </citation>
    <scope>NUCLEOTIDE SEQUENCE [LARGE SCALE GENOMIC DNA]</scope>
    <source>
        <strain evidence="5">CG22_combo_CG10-13_8_21_14_all_43_18</strain>
    </source>
</reference>
<dbReference type="Proteomes" id="UP000231276">
    <property type="component" value="Unassembled WGS sequence"/>
</dbReference>
<dbReference type="CDD" id="cd00090">
    <property type="entry name" value="HTH_ARSR"/>
    <property type="match status" value="1"/>
</dbReference>
<keyword evidence="2" id="KW-0238">DNA-binding</keyword>
<organism evidence="5 6">
    <name type="scientific">Candidatus Campbellbacteria bacterium CG22_combo_CG10-13_8_21_14_all_43_18</name>
    <dbReference type="NCBI Taxonomy" id="1974530"/>
    <lineage>
        <taxon>Bacteria</taxon>
        <taxon>Candidatus Campbelliibacteriota</taxon>
    </lineage>
</organism>
<proteinExistence type="predicted"/>
<protein>
    <recommendedName>
        <fullName evidence="4">HTH arsR-type domain-containing protein</fullName>
    </recommendedName>
</protein>
<dbReference type="PROSITE" id="PS50987">
    <property type="entry name" value="HTH_ARSR_2"/>
    <property type="match status" value="1"/>
</dbReference>
<evidence type="ECO:0000313" key="6">
    <source>
        <dbReference type="Proteomes" id="UP000231276"/>
    </source>
</evidence>